<dbReference type="Proteomes" id="UP000095287">
    <property type="component" value="Unplaced"/>
</dbReference>
<organism evidence="1 2">
    <name type="scientific">Steinernema glaseri</name>
    <dbReference type="NCBI Taxonomy" id="37863"/>
    <lineage>
        <taxon>Eukaryota</taxon>
        <taxon>Metazoa</taxon>
        <taxon>Ecdysozoa</taxon>
        <taxon>Nematoda</taxon>
        <taxon>Chromadorea</taxon>
        <taxon>Rhabditida</taxon>
        <taxon>Tylenchina</taxon>
        <taxon>Panagrolaimomorpha</taxon>
        <taxon>Strongyloidoidea</taxon>
        <taxon>Steinernematidae</taxon>
        <taxon>Steinernema</taxon>
    </lineage>
</organism>
<evidence type="ECO:0000313" key="2">
    <source>
        <dbReference type="WBParaSite" id="L893_g21751.t1"/>
    </source>
</evidence>
<evidence type="ECO:0000313" key="1">
    <source>
        <dbReference type="Proteomes" id="UP000095287"/>
    </source>
</evidence>
<accession>A0A1I7Z0R0</accession>
<name>A0A1I7Z0R0_9BILA</name>
<dbReference type="AlphaFoldDB" id="A0A1I7Z0R0"/>
<proteinExistence type="predicted"/>
<reference evidence="2" key="1">
    <citation type="submission" date="2016-11" db="UniProtKB">
        <authorList>
            <consortium name="WormBaseParasite"/>
        </authorList>
    </citation>
    <scope>IDENTIFICATION</scope>
</reference>
<dbReference type="WBParaSite" id="L893_g21751.t1">
    <property type="protein sequence ID" value="L893_g21751.t1"/>
    <property type="gene ID" value="L893_g21751"/>
</dbReference>
<keyword evidence="1" id="KW-1185">Reference proteome</keyword>
<protein>
    <submittedName>
        <fullName evidence="2">Uncharacterized protein</fullName>
    </submittedName>
</protein>
<sequence>MLLVSSITLGAKRPGANRPRVPTVRFWVQIVRVRIVRGCKPSGRRSLGLGWAALNIPLSQVLASVLLPCSSPRDP</sequence>